<reference evidence="1" key="1">
    <citation type="submission" date="2014-11" db="EMBL/GenBank/DDBJ databases">
        <authorList>
            <person name="Amaro Gonzalez C."/>
        </authorList>
    </citation>
    <scope>NUCLEOTIDE SEQUENCE</scope>
</reference>
<sequence length="44" mass="4772">MMKKGKGVFSGKPRWRCEIALSPSLRGASWLHSAGSAVVPRSPF</sequence>
<dbReference type="AlphaFoldDB" id="A0A0E9TCD2"/>
<accession>A0A0E9TCD2</accession>
<reference evidence="1" key="2">
    <citation type="journal article" date="2015" name="Fish Shellfish Immunol.">
        <title>Early steps in the European eel (Anguilla anguilla)-Vibrio vulnificus interaction in the gills: Role of the RtxA13 toxin.</title>
        <authorList>
            <person name="Callol A."/>
            <person name="Pajuelo D."/>
            <person name="Ebbesson L."/>
            <person name="Teles M."/>
            <person name="MacKenzie S."/>
            <person name="Amaro C."/>
        </authorList>
    </citation>
    <scope>NUCLEOTIDE SEQUENCE</scope>
</reference>
<protein>
    <submittedName>
        <fullName evidence="1">Uncharacterized protein</fullName>
    </submittedName>
</protein>
<proteinExistence type="predicted"/>
<evidence type="ECO:0000313" key="1">
    <source>
        <dbReference type="EMBL" id="JAH50565.1"/>
    </source>
</evidence>
<organism evidence="1">
    <name type="scientific">Anguilla anguilla</name>
    <name type="common">European freshwater eel</name>
    <name type="synonym">Muraena anguilla</name>
    <dbReference type="NCBI Taxonomy" id="7936"/>
    <lineage>
        <taxon>Eukaryota</taxon>
        <taxon>Metazoa</taxon>
        <taxon>Chordata</taxon>
        <taxon>Craniata</taxon>
        <taxon>Vertebrata</taxon>
        <taxon>Euteleostomi</taxon>
        <taxon>Actinopterygii</taxon>
        <taxon>Neopterygii</taxon>
        <taxon>Teleostei</taxon>
        <taxon>Anguilliformes</taxon>
        <taxon>Anguillidae</taxon>
        <taxon>Anguilla</taxon>
    </lineage>
</organism>
<name>A0A0E9TCD2_ANGAN</name>
<dbReference type="EMBL" id="GBXM01058012">
    <property type="protein sequence ID" value="JAH50565.1"/>
    <property type="molecule type" value="Transcribed_RNA"/>
</dbReference>